<organism evidence="2 3">
    <name type="scientific">Ruthenibacterium lactatiformans</name>
    <dbReference type="NCBI Taxonomy" id="1550024"/>
    <lineage>
        <taxon>Bacteria</taxon>
        <taxon>Bacillati</taxon>
        <taxon>Bacillota</taxon>
        <taxon>Clostridia</taxon>
        <taxon>Eubacteriales</taxon>
        <taxon>Oscillospiraceae</taxon>
        <taxon>Ruthenibacterium</taxon>
    </lineage>
</organism>
<evidence type="ECO:0000313" key="2">
    <source>
        <dbReference type="EMBL" id="MTS53225.1"/>
    </source>
</evidence>
<evidence type="ECO:0000313" key="3">
    <source>
        <dbReference type="Proteomes" id="UP000449193"/>
    </source>
</evidence>
<dbReference type="GO" id="GO:0016651">
    <property type="term" value="F:oxidoreductase activity, acting on NAD(P)H"/>
    <property type="evidence" value="ECO:0007669"/>
    <property type="project" value="UniProtKB-ARBA"/>
</dbReference>
<sequence>MCPHRDAPGKDGLIFMTYSIVTSSKTGNTQAVADAIAAALPPEGCVYRGAPAPEALDADVIFAGFWTDKGTCAQDMAGFLPLCGGKKVALFGTAGFGGDPDYFNMLLENVKKLLPSDAVYLGGWMCQGRMPGSVRARFAAQLEQDPENANAKRMLENFDRALSHPDEADLAAAAFFSNGKLAGETIAAESL</sequence>
<dbReference type="InterPro" id="IPR029039">
    <property type="entry name" value="Flavoprotein-like_sf"/>
</dbReference>
<accession>A0A6I3QTQ2</accession>
<evidence type="ECO:0000259" key="1">
    <source>
        <dbReference type="Pfam" id="PF12641"/>
    </source>
</evidence>
<gene>
    <name evidence="2" type="ORF">GMD52_17065</name>
</gene>
<dbReference type="AlphaFoldDB" id="A0A6I3QTQ2"/>
<reference evidence="2 3" key="1">
    <citation type="journal article" date="2019" name="Nat. Med.">
        <title>A library of human gut bacterial isolates paired with longitudinal multiomics data enables mechanistic microbiome research.</title>
        <authorList>
            <person name="Poyet M."/>
            <person name="Groussin M."/>
            <person name="Gibbons S.M."/>
            <person name="Avila-Pacheco J."/>
            <person name="Jiang X."/>
            <person name="Kearney S.M."/>
            <person name="Perrotta A.R."/>
            <person name="Berdy B."/>
            <person name="Zhao S."/>
            <person name="Lieberman T.D."/>
            <person name="Swanson P.K."/>
            <person name="Smith M."/>
            <person name="Roesemann S."/>
            <person name="Alexander J.E."/>
            <person name="Rich S.A."/>
            <person name="Livny J."/>
            <person name="Vlamakis H."/>
            <person name="Clish C."/>
            <person name="Bullock K."/>
            <person name="Deik A."/>
            <person name="Scott J."/>
            <person name="Pierce K.A."/>
            <person name="Xavier R.J."/>
            <person name="Alm E.J."/>
        </authorList>
    </citation>
    <scope>NUCLEOTIDE SEQUENCE [LARGE SCALE GENOMIC DNA]</scope>
    <source>
        <strain evidence="2 3">BIOML-A7</strain>
    </source>
</reference>
<feature type="domain" description="Flavodoxin-like" evidence="1">
    <location>
        <begin position="20"/>
        <end position="175"/>
    </location>
</feature>
<dbReference type="Proteomes" id="UP000449193">
    <property type="component" value="Unassembled WGS sequence"/>
</dbReference>
<proteinExistence type="predicted"/>
<dbReference type="SUPFAM" id="SSF52218">
    <property type="entry name" value="Flavoproteins"/>
    <property type="match status" value="1"/>
</dbReference>
<dbReference type="InterPro" id="IPR054633">
    <property type="entry name" value="BilS"/>
</dbReference>
<protein>
    <recommendedName>
        <fullName evidence="1">Flavodoxin-like domain-containing protein</fullName>
    </recommendedName>
</protein>
<dbReference type="Pfam" id="PF12641">
    <property type="entry name" value="Flavodoxin_3"/>
    <property type="match status" value="1"/>
</dbReference>
<comment type="caution">
    <text evidence="2">The sequence shown here is derived from an EMBL/GenBank/DDBJ whole genome shotgun (WGS) entry which is preliminary data.</text>
</comment>
<name>A0A6I3QTQ2_9FIRM</name>
<dbReference type="InterPro" id="IPR008254">
    <property type="entry name" value="Flavodoxin/NO_synth"/>
</dbReference>
<dbReference type="EMBL" id="WMZR01000044">
    <property type="protein sequence ID" value="MTS53225.1"/>
    <property type="molecule type" value="Genomic_DNA"/>
</dbReference>
<dbReference type="Gene3D" id="3.40.50.360">
    <property type="match status" value="1"/>
</dbReference>
<dbReference type="GO" id="GO:0010181">
    <property type="term" value="F:FMN binding"/>
    <property type="evidence" value="ECO:0007669"/>
    <property type="project" value="InterPro"/>
</dbReference>
<dbReference type="NCBIfam" id="NF045594">
    <property type="entry name" value="flavodox_BilS"/>
    <property type="match status" value="1"/>
</dbReference>